<evidence type="ECO:0000256" key="2">
    <source>
        <dbReference type="ARBA" id="ARBA00023015"/>
    </source>
</evidence>
<evidence type="ECO:0000256" key="3">
    <source>
        <dbReference type="ARBA" id="ARBA00023125"/>
    </source>
</evidence>
<protein>
    <submittedName>
        <fullName evidence="6">LysR family transcriptional regulator</fullName>
    </submittedName>
</protein>
<evidence type="ECO:0000313" key="7">
    <source>
        <dbReference type="Proteomes" id="UP000635278"/>
    </source>
</evidence>
<evidence type="ECO:0000256" key="1">
    <source>
        <dbReference type="ARBA" id="ARBA00009437"/>
    </source>
</evidence>
<sequence length="310" mass="33677">MPDRVTGMQVFVRVVAQGSFAAAARTLSLSQTMVTRHISSLEDRLGVTLFHRSTRRLSLTEAGQIYLDGCQRLLADLEGMEQEASAGRIEPRGRLRLNVPVSFAIRYVAPVLAEFSRRYPLVHVELGLDDRVVDLIAEGWDLTLRIRQMAASSLKTRKLAAIRFVVCAAPSYLAKCGTPRAIADLEQHACLSYTLSGVTGMNRWSFGTDGSRTVPVTGPLSASNGDVLREAAIAGQGIVYQPLFIVADALRAGQLVPLVLDAPLFAGLELHAVYAPAATVPPKIRAMIDYLLECYSPHPPWETGLPEGIV</sequence>
<dbReference type="Pfam" id="PF00126">
    <property type="entry name" value="HTH_1"/>
    <property type="match status" value="1"/>
</dbReference>
<dbReference type="PRINTS" id="PR00039">
    <property type="entry name" value="HTHLYSR"/>
</dbReference>
<dbReference type="PANTHER" id="PTHR30537:SF5">
    <property type="entry name" value="HTH-TYPE TRANSCRIPTIONAL ACTIVATOR TTDR-RELATED"/>
    <property type="match status" value="1"/>
</dbReference>
<feature type="domain" description="HTH lysR-type" evidence="5">
    <location>
        <begin position="3"/>
        <end position="60"/>
    </location>
</feature>
<dbReference type="InterPro" id="IPR036388">
    <property type="entry name" value="WH-like_DNA-bd_sf"/>
</dbReference>
<dbReference type="SUPFAM" id="SSF53850">
    <property type="entry name" value="Periplasmic binding protein-like II"/>
    <property type="match status" value="1"/>
</dbReference>
<keyword evidence="4" id="KW-0804">Transcription</keyword>
<evidence type="ECO:0000259" key="5">
    <source>
        <dbReference type="PROSITE" id="PS50931"/>
    </source>
</evidence>
<dbReference type="InterPro" id="IPR005119">
    <property type="entry name" value="LysR_subst-bd"/>
</dbReference>
<accession>A0ABX0JL20</accession>
<evidence type="ECO:0000256" key="4">
    <source>
        <dbReference type="ARBA" id="ARBA00023163"/>
    </source>
</evidence>
<proteinExistence type="inferred from homology"/>
<keyword evidence="7" id="KW-1185">Reference proteome</keyword>
<dbReference type="CDD" id="cd08422">
    <property type="entry name" value="PBP2_CrgA_like"/>
    <property type="match status" value="1"/>
</dbReference>
<name>A0ABX0JL20_9PROT</name>
<dbReference type="RefSeq" id="WP_173582758.1">
    <property type="nucleotide sequence ID" value="NZ_WOTB01000006.1"/>
</dbReference>
<dbReference type="InterPro" id="IPR000847">
    <property type="entry name" value="LysR_HTH_N"/>
</dbReference>
<evidence type="ECO:0000313" key="6">
    <source>
        <dbReference type="EMBL" id="NHN84211.1"/>
    </source>
</evidence>
<comment type="similarity">
    <text evidence="1">Belongs to the LysR transcriptional regulatory family.</text>
</comment>
<dbReference type="PROSITE" id="PS50931">
    <property type="entry name" value="HTH_LYSR"/>
    <property type="match status" value="1"/>
</dbReference>
<keyword evidence="2" id="KW-0805">Transcription regulation</keyword>
<dbReference type="Proteomes" id="UP000635278">
    <property type="component" value="Unassembled WGS sequence"/>
</dbReference>
<dbReference type="InterPro" id="IPR058163">
    <property type="entry name" value="LysR-type_TF_proteobact-type"/>
</dbReference>
<comment type="caution">
    <text evidence="6">The sequence shown here is derived from an EMBL/GenBank/DDBJ whole genome shotgun (WGS) entry which is preliminary data.</text>
</comment>
<organism evidence="6 7">
    <name type="scientific">Acetobacter musti</name>
    <dbReference type="NCBI Taxonomy" id="864732"/>
    <lineage>
        <taxon>Bacteria</taxon>
        <taxon>Pseudomonadati</taxon>
        <taxon>Pseudomonadota</taxon>
        <taxon>Alphaproteobacteria</taxon>
        <taxon>Acetobacterales</taxon>
        <taxon>Acetobacteraceae</taxon>
        <taxon>Acetobacter</taxon>
    </lineage>
</organism>
<dbReference type="InterPro" id="IPR036390">
    <property type="entry name" value="WH_DNA-bd_sf"/>
</dbReference>
<dbReference type="PANTHER" id="PTHR30537">
    <property type="entry name" value="HTH-TYPE TRANSCRIPTIONAL REGULATOR"/>
    <property type="match status" value="1"/>
</dbReference>
<gene>
    <name evidence="6" type="ORF">GOB93_06075</name>
</gene>
<keyword evidence="3" id="KW-0238">DNA-binding</keyword>
<dbReference type="EMBL" id="WOTB01000006">
    <property type="protein sequence ID" value="NHN84211.1"/>
    <property type="molecule type" value="Genomic_DNA"/>
</dbReference>
<dbReference type="Gene3D" id="3.40.190.290">
    <property type="match status" value="1"/>
</dbReference>
<reference evidence="6 7" key="1">
    <citation type="journal article" date="2020" name="Int. J. Syst. Evol. Microbiol.">
        <title>Novel acetic acid bacteria from cider fermentations: Acetobacter conturbans sp. nov. and Acetobacter fallax sp. nov.</title>
        <authorList>
            <person name="Sombolestani A.S."/>
            <person name="Cleenwerck I."/>
            <person name="Cnockaert M."/>
            <person name="Borremans W."/>
            <person name="Wieme A.D."/>
            <person name="De Vuyst L."/>
            <person name="Vandamme P."/>
        </authorList>
    </citation>
    <scope>NUCLEOTIDE SEQUENCE [LARGE SCALE GENOMIC DNA]</scope>
    <source>
        <strain evidence="6 7">LMG 30640</strain>
    </source>
</reference>
<dbReference type="SUPFAM" id="SSF46785">
    <property type="entry name" value="Winged helix' DNA-binding domain"/>
    <property type="match status" value="1"/>
</dbReference>
<dbReference type="Gene3D" id="1.10.10.10">
    <property type="entry name" value="Winged helix-like DNA-binding domain superfamily/Winged helix DNA-binding domain"/>
    <property type="match status" value="1"/>
</dbReference>
<dbReference type="Pfam" id="PF03466">
    <property type="entry name" value="LysR_substrate"/>
    <property type="match status" value="1"/>
</dbReference>